<evidence type="ECO:0000313" key="3">
    <source>
        <dbReference type="Proteomes" id="UP000075901"/>
    </source>
</evidence>
<name>A0A182SIQ3_9DIPT</name>
<feature type="compositionally biased region" description="Polar residues" evidence="1">
    <location>
        <begin position="201"/>
        <end position="214"/>
    </location>
</feature>
<accession>A0A182SIQ3</accession>
<proteinExistence type="predicted"/>
<reference evidence="3" key="1">
    <citation type="submission" date="2013-09" db="EMBL/GenBank/DDBJ databases">
        <title>The Genome Sequence of Anopheles maculatus species B.</title>
        <authorList>
            <consortium name="The Broad Institute Genomics Platform"/>
            <person name="Neafsey D.E."/>
            <person name="Besansky N."/>
            <person name="Howell P."/>
            <person name="Walton C."/>
            <person name="Young S.K."/>
            <person name="Zeng Q."/>
            <person name="Gargeya S."/>
            <person name="Fitzgerald M."/>
            <person name="Haas B."/>
            <person name="Abouelleil A."/>
            <person name="Allen A.W."/>
            <person name="Alvarado L."/>
            <person name="Arachchi H.M."/>
            <person name="Berlin A.M."/>
            <person name="Chapman S.B."/>
            <person name="Gainer-Dewar J."/>
            <person name="Goldberg J."/>
            <person name="Griggs A."/>
            <person name="Gujja S."/>
            <person name="Hansen M."/>
            <person name="Howarth C."/>
            <person name="Imamovic A."/>
            <person name="Ireland A."/>
            <person name="Larimer J."/>
            <person name="McCowan C."/>
            <person name="Murphy C."/>
            <person name="Pearson M."/>
            <person name="Poon T.W."/>
            <person name="Priest M."/>
            <person name="Roberts A."/>
            <person name="Saif S."/>
            <person name="Shea T."/>
            <person name="Sisk P."/>
            <person name="Sykes S."/>
            <person name="Wortman J."/>
            <person name="Nusbaum C."/>
            <person name="Birren B."/>
        </authorList>
    </citation>
    <scope>NUCLEOTIDE SEQUENCE [LARGE SCALE GENOMIC DNA]</scope>
    <source>
        <strain evidence="3">maculatus3</strain>
    </source>
</reference>
<evidence type="ECO:0000313" key="2">
    <source>
        <dbReference type="EnsemblMetazoa" id="AMAM007585-PA"/>
    </source>
</evidence>
<feature type="compositionally biased region" description="Polar residues" evidence="1">
    <location>
        <begin position="103"/>
        <end position="114"/>
    </location>
</feature>
<dbReference type="EnsemblMetazoa" id="AMAM007585-RA">
    <property type="protein sequence ID" value="AMAM007585-PA"/>
    <property type="gene ID" value="AMAM007585"/>
</dbReference>
<evidence type="ECO:0000256" key="1">
    <source>
        <dbReference type="SAM" id="MobiDB-lite"/>
    </source>
</evidence>
<reference evidence="2" key="2">
    <citation type="submission" date="2020-05" db="UniProtKB">
        <authorList>
            <consortium name="EnsemblMetazoa"/>
        </authorList>
    </citation>
    <scope>IDENTIFICATION</scope>
    <source>
        <strain evidence="2">maculatus3</strain>
    </source>
</reference>
<keyword evidence="3" id="KW-1185">Reference proteome</keyword>
<protein>
    <submittedName>
        <fullName evidence="2">Uncharacterized protein</fullName>
    </submittedName>
</protein>
<dbReference type="AlphaFoldDB" id="A0A182SIQ3"/>
<organism evidence="2 3">
    <name type="scientific">Anopheles maculatus</name>
    <dbReference type="NCBI Taxonomy" id="74869"/>
    <lineage>
        <taxon>Eukaryota</taxon>
        <taxon>Metazoa</taxon>
        <taxon>Ecdysozoa</taxon>
        <taxon>Arthropoda</taxon>
        <taxon>Hexapoda</taxon>
        <taxon>Insecta</taxon>
        <taxon>Pterygota</taxon>
        <taxon>Neoptera</taxon>
        <taxon>Endopterygota</taxon>
        <taxon>Diptera</taxon>
        <taxon>Nematocera</taxon>
        <taxon>Culicoidea</taxon>
        <taxon>Culicidae</taxon>
        <taxon>Anophelinae</taxon>
        <taxon>Anopheles</taxon>
        <taxon>Anopheles maculatus group</taxon>
    </lineage>
</organism>
<dbReference type="VEuPathDB" id="VectorBase:AMAM007585"/>
<feature type="region of interest" description="Disordered" evidence="1">
    <location>
        <begin position="103"/>
        <end position="214"/>
    </location>
</feature>
<sequence>MLRSPTATTGLVLKDEPDDLTHLAPTAGDACIPLEESGTFFNEMFEDFIIPDSYTLLQDELCSLDSQDTRLDASSIVSQSGTIGIPVSVSDSLTNNLSIASVASSPLGGTTSGTDGVPSIVIPSSGAGTNGSQALQNNRTSSANPSSSSPSSVSVSSSPVPSSPSRSHTSSNPNSPSGTSGLGSSASSTISTIDGRRHSTIGGNNQHNATSNDPFINYRDEVNEVSPSPHLLSPGISKVKFLSSRLKLAPPARLCSTEGLTIVYYHHHTSQCFCAVRLQYEHYEQITP</sequence>
<feature type="compositionally biased region" description="Low complexity" evidence="1">
    <location>
        <begin position="141"/>
        <end position="191"/>
    </location>
</feature>
<feature type="compositionally biased region" description="Polar residues" evidence="1">
    <location>
        <begin position="126"/>
        <end position="140"/>
    </location>
</feature>
<dbReference type="Proteomes" id="UP000075901">
    <property type="component" value="Unassembled WGS sequence"/>
</dbReference>